<dbReference type="STRING" id="128403.WA1_27315"/>
<evidence type="ECO:0000256" key="2">
    <source>
        <dbReference type="ARBA" id="ARBA00004651"/>
    </source>
</evidence>
<dbReference type="InterPro" id="IPR004358">
    <property type="entry name" value="Sig_transdc_His_kin-like_C"/>
</dbReference>
<dbReference type="GO" id="GO:0005524">
    <property type="term" value="F:ATP binding"/>
    <property type="evidence" value="ECO:0007669"/>
    <property type="project" value="UniProtKB-KW"/>
</dbReference>
<evidence type="ECO:0000259" key="20">
    <source>
        <dbReference type="PROSITE" id="PS50110"/>
    </source>
</evidence>
<dbReference type="Pfam" id="PF00672">
    <property type="entry name" value="HAMP"/>
    <property type="match status" value="1"/>
</dbReference>
<evidence type="ECO:0000256" key="8">
    <source>
        <dbReference type="ARBA" id="ARBA00022692"/>
    </source>
</evidence>
<dbReference type="PANTHER" id="PTHR43047:SF72">
    <property type="entry name" value="OSMOSENSING HISTIDINE PROTEIN KINASE SLN1"/>
    <property type="match status" value="1"/>
</dbReference>
<dbReference type="SMART" id="SM00448">
    <property type="entry name" value="REC"/>
    <property type="match status" value="1"/>
</dbReference>
<dbReference type="InterPro" id="IPR005467">
    <property type="entry name" value="His_kinase_dom"/>
</dbReference>
<keyword evidence="14 18" id="KW-0472">Membrane</keyword>
<dbReference type="Gene3D" id="3.30.565.10">
    <property type="entry name" value="Histidine kinase-like ATPase, C-terminal domain"/>
    <property type="match status" value="1"/>
</dbReference>
<keyword evidence="7" id="KW-0808">Transferase</keyword>
<dbReference type="Pfam" id="PF00512">
    <property type="entry name" value="HisKA"/>
    <property type="match status" value="1"/>
</dbReference>
<dbReference type="AlphaFoldDB" id="A0A139X6E8"/>
<evidence type="ECO:0000256" key="11">
    <source>
        <dbReference type="ARBA" id="ARBA00022840"/>
    </source>
</evidence>
<dbReference type="Gene3D" id="1.10.287.130">
    <property type="match status" value="1"/>
</dbReference>
<keyword evidence="9" id="KW-0547">Nucleotide-binding</keyword>
<organism evidence="22 23">
    <name type="scientific">Scytonema hofmannii PCC 7110</name>
    <dbReference type="NCBI Taxonomy" id="128403"/>
    <lineage>
        <taxon>Bacteria</taxon>
        <taxon>Bacillati</taxon>
        <taxon>Cyanobacteriota</taxon>
        <taxon>Cyanophyceae</taxon>
        <taxon>Nostocales</taxon>
        <taxon>Scytonemataceae</taxon>
        <taxon>Scytonema</taxon>
    </lineage>
</organism>
<dbReference type="SUPFAM" id="SSF52172">
    <property type="entry name" value="CheY-like"/>
    <property type="match status" value="1"/>
</dbReference>
<dbReference type="PROSITE" id="PS50885">
    <property type="entry name" value="HAMP"/>
    <property type="match status" value="1"/>
</dbReference>
<dbReference type="InterPro" id="IPR003594">
    <property type="entry name" value="HATPase_dom"/>
</dbReference>
<dbReference type="InterPro" id="IPR033479">
    <property type="entry name" value="dCache_1"/>
</dbReference>
<evidence type="ECO:0000256" key="17">
    <source>
        <dbReference type="SAM" id="Coils"/>
    </source>
</evidence>
<feature type="transmembrane region" description="Helical" evidence="18">
    <location>
        <begin position="20"/>
        <end position="42"/>
    </location>
</feature>
<keyword evidence="23" id="KW-1185">Reference proteome</keyword>
<evidence type="ECO:0000256" key="13">
    <source>
        <dbReference type="ARBA" id="ARBA00023012"/>
    </source>
</evidence>
<dbReference type="CDD" id="cd00082">
    <property type="entry name" value="HisKA"/>
    <property type="match status" value="1"/>
</dbReference>
<evidence type="ECO:0000256" key="6">
    <source>
        <dbReference type="ARBA" id="ARBA00022553"/>
    </source>
</evidence>
<sequence>MNTSTTHTEKRIPADKKWSLRLVLVVPFVVQVFAAVGVTGWLSLRNGQQAVNDVATQLRSETSQRIKHQILTYLDEPHKMNEVVASSIKSWQHNRTNYSELESYLWYLVQQDIVSFIQFSSVQGESVGVEREVGGEVIVKYKDQTTTPKRNVYKLDNQGRRVKLIEAQDYDSRTRPWYKAAVKAKKPIWSEFFRRASHSSVATSLNNPVYSETGQLLGVVNNLFDIEKIHRFLREIKIGRMGQTFIIERSGNLVASSVIKESFMIQGKEVERIDAKNANNPIIRATARSLQKYVGNFSTINSGQQLDFIFDGERQFVQVVPLQDGRGIDWLIVVVVPESDFMERINANTRTTILLCLGALVLASVVGVFTSRWISRPILRLKNASAAIANGNLDQKVKVGNIAELGVLSSSFNQMAQQLRESFSALEKTNQELEARVDERTVELKAAKEAADTANKAKSEFLTNMSHELRTPLNGILGYAQILRRSEPLTEKGRKGTEIIYQCGSHLLTLINDILDLSKIEAQKMELYPNNFHFLSFLEGVVEICRLRAEQKGITFIYQADFHLPQSIHADEKRLRQVLINLLGNAVKFTDTGGVTFSVKVLENQEMTQKDAVQNSPSKPITRIVRFQVQDTGVGLQEEQLQKIFVPFEQVGDVKKQAEGTGLGLPISNRIVSLMGSTLKVESELGKGSTFWFDVELQEAKDGLMGSRVTLYGTIAGYQGAKRRVLIVDDKWENRSVIINMLEPIGFEVAEASNGEQGLDKAKILKPDVIITDLVMPVMHGFELIKQLQQSPELKNIVAIASSASVFDADLFKSMEAGASDFLPKPVQADMLLEMLRKHLQLEWVYQEKQQDKLSKDETPRNSQVTSSEIELPQGNILAQLHELAQKGDFDELTAIAEMLKQQDIQFTPFAEKLIELAEACQVKQVQEFIGKYFDNK</sequence>
<dbReference type="EC" id="2.7.13.3" evidence="4"/>
<comment type="catalytic activity">
    <reaction evidence="1">
        <text>ATP + protein L-histidine = ADP + protein N-phospho-L-histidine.</text>
        <dbReference type="EC" id="2.7.13.3"/>
    </reaction>
</comment>
<dbReference type="Pfam" id="PF00072">
    <property type="entry name" value="Response_reg"/>
    <property type="match status" value="1"/>
</dbReference>
<feature type="modified residue" description="4-aspartylphosphate" evidence="16">
    <location>
        <position position="773"/>
    </location>
</feature>
<dbReference type="SUPFAM" id="SSF158472">
    <property type="entry name" value="HAMP domain-like"/>
    <property type="match status" value="1"/>
</dbReference>
<dbReference type="InterPro" id="IPR003661">
    <property type="entry name" value="HisK_dim/P_dom"/>
</dbReference>
<feature type="domain" description="Response regulatory" evidence="20">
    <location>
        <begin position="724"/>
        <end position="840"/>
    </location>
</feature>
<comment type="subcellular location">
    <subcellularLocation>
        <location evidence="2">Cell membrane</location>
        <topology evidence="2">Multi-pass membrane protein</topology>
    </subcellularLocation>
</comment>
<keyword evidence="17" id="KW-0175">Coiled coil</keyword>
<dbReference type="GO" id="GO:0000155">
    <property type="term" value="F:phosphorelay sensor kinase activity"/>
    <property type="evidence" value="ECO:0007669"/>
    <property type="project" value="InterPro"/>
</dbReference>
<keyword evidence="13" id="KW-0902">Two-component regulatory system</keyword>
<dbReference type="Gene3D" id="3.30.450.20">
    <property type="entry name" value="PAS domain"/>
    <property type="match status" value="1"/>
</dbReference>
<dbReference type="RefSeq" id="WP_017745565.1">
    <property type="nucleotide sequence ID" value="NZ_KQ976354.1"/>
</dbReference>
<comment type="similarity">
    <text evidence="3">In the N-terminal section; belongs to the phytochrome family.</text>
</comment>
<dbReference type="SUPFAM" id="SSF55874">
    <property type="entry name" value="ATPase domain of HSP90 chaperone/DNA topoisomerase II/histidine kinase"/>
    <property type="match status" value="1"/>
</dbReference>
<name>A0A139X6E8_9CYAN</name>
<keyword evidence="12 18" id="KW-1133">Transmembrane helix</keyword>
<proteinExistence type="inferred from homology"/>
<dbReference type="InterPro" id="IPR011006">
    <property type="entry name" value="CheY-like_superfamily"/>
</dbReference>
<evidence type="ECO:0000256" key="18">
    <source>
        <dbReference type="SAM" id="Phobius"/>
    </source>
</evidence>
<feature type="coiled-coil region" evidence="17">
    <location>
        <begin position="416"/>
        <end position="450"/>
    </location>
</feature>
<dbReference type="GO" id="GO:0005886">
    <property type="term" value="C:plasma membrane"/>
    <property type="evidence" value="ECO:0007669"/>
    <property type="project" value="UniProtKB-SubCell"/>
</dbReference>
<dbReference type="Proteomes" id="UP000076925">
    <property type="component" value="Unassembled WGS sequence"/>
</dbReference>
<evidence type="ECO:0000256" key="12">
    <source>
        <dbReference type="ARBA" id="ARBA00022989"/>
    </source>
</evidence>
<evidence type="ECO:0000256" key="16">
    <source>
        <dbReference type="PROSITE-ProRule" id="PRU00169"/>
    </source>
</evidence>
<dbReference type="FunFam" id="1.10.287.130:FF:000004">
    <property type="entry name" value="Ethylene receptor 1"/>
    <property type="match status" value="1"/>
</dbReference>
<protein>
    <recommendedName>
        <fullName evidence="15">Circadian input-output histidine kinase CikA</fullName>
        <ecNumber evidence="4">2.7.13.3</ecNumber>
    </recommendedName>
</protein>
<dbReference type="Pfam" id="PF02743">
    <property type="entry name" value="dCache_1"/>
    <property type="match status" value="1"/>
</dbReference>
<evidence type="ECO:0000256" key="1">
    <source>
        <dbReference type="ARBA" id="ARBA00000085"/>
    </source>
</evidence>
<comment type="caution">
    <text evidence="22">The sequence shown here is derived from an EMBL/GenBank/DDBJ whole genome shotgun (WGS) entry which is preliminary data.</text>
</comment>
<feature type="transmembrane region" description="Helical" evidence="18">
    <location>
        <begin position="352"/>
        <end position="374"/>
    </location>
</feature>
<dbReference type="SMART" id="SM00387">
    <property type="entry name" value="HATPase_c"/>
    <property type="match status" value="1"/>
</dbReference>
<dbReference type="InterPro" id="IPR001789">
    <property type="entry name" value="Sig_transdc_resp-reg_receiver"/>
</dbReference>
<evidence type="ECO:0000256" key="3">
    <source>
        <dbReference type="ARBA" id="ARBA00006402"/>
    </source>
</evidence>
<dbReference type="PROSITE" id="PS50110">
    <property type="entry name" value="RESPONSE_REGULATORY"/>
    <property type="match status" value="1"/>
</dbReference>
<gene>
    <name evidence="22" type="ORF">WA1_27315</name>
</gene>
<accession>A0A139X6E8</accession>
<keyword evidence="6 16" id="KW-0597">Phosphoprotein</keyword>
<dbReference type="CDD" id="cd16922">
    <property type="entry name" value="HATPase_EvgS-ArcB-TorS-like"/>
    <property type="match status" value="1"/>
</dbReference>
<dbReference type="GO" id="GO:0009927">
    <property type="term" value="F:histidine phosphotransfer kinase activity"/>
    <property type="evidence" value="ECO:0007669"/>
    <property type="project" value="TreeGrafter"/>
</dbReference>
<evidence type="ECO:0000256" key="15">
    <source>
        <dbReference type="ARBA" id="ARBA00074306"/>
    </source>
</evidence>
<dbReference type="SMART" id="SM00304">
    <property type="entry name" value="HAMP"/>
    <property type="match status" value="1"/>
</dbReference>
<evidence type="ECO:0000256" key="4">
    <source>
        <dbReference type="ARBA" id="ARBA00012438"/>
    </source>
</evidence>
<dbReference type="CDD" id="cd00156">
    <property type="entry name" value="REC"/>
    <property type="match status" value="1"/>
</dbReference>
<keyword evidence="11" id="KW-0067">ATP-binding</keyword>
<dbReference type="EMBL" id="ANNX02000030">
    <property type="protein sequence ID" value="KYC40245.1"/>
    <property type="molecule type" value="Genomic_DNA"/>
</dbReference>
<evidence type="ECO:0000256" key="5">
    <source>
        <dbReference type="ARBA" id="ARBA00022475"/>
    </source>
</evidence>
<feature type="domain" description="Histidine kinase" evidence="19">
    <location>
        <begin position="464"/>
        <end position="699"/>
    </location>
</feature>
<dbReference type="CDD" id="cd06225">
    <property type="entry name" value="HAMP"/>
    <property type="match status" value="1"/>
</dbReference>
<dbReference type="PROSITE" id="PS50109">
    <property type="entry name" value="HIS_KIN"/>
    <property type="match status" value="1"/>
</dbReference>
<dbReference type="SMART" id="SM00388">
    <property type="entry name" value="HisKA"/>
    <property type="match status" value="1"/>
</dbReference>
<dbReference type="PANTHER" id="PTHR43047">
    <property type="entry name" value="TWO-COMPONENT HISTIDINE PROTEIN KINASE"/>
    <property type="match status" value="1"/>
</dbReference>
<dbReference type="Gene3D" id="3.40.50.2300">
    <property type="match status" value="1"/>
</dbReference>
<keyword evidence="8 18" id="KW-0812">Transmembrane</keyword>
<evidence type="ECO:0000313" key="23">
    <source>
        <dbReference type="Proteomes" id="UP000076925"/>
    </source>
</evidence>
<reference evidence="22 23" key="1">
    <citation type="journal article" date="2013" name="Genome Biol. Evol.">
        <title>Genomes of Stigonematalean cyanobacteria (subsection V) and the evolution of oxygenic photosynthesis from prokaryotes to plastids.</title>
        <authorList>
            <person name="Dagan T."/>
            <person name="Roettger M."/>
            <person name="Stucken K."/>
            <person name="Landan G."/>
            <person name="Koch R."/>
            <person name="Major P."/>
            <person name="Gould S.B."/>
            <person name="Goremykin V.V."/>
            <person name="Rippka R."/>
            <person name="Tandeau de Marsac N."/>
            <person name="Gugger M."/>
            <person name="Lockhart P.J."/>
            <person name="Allen J.F."/>
            <person name="Brune I."/>
            <person name="Maus I."/>
            <person name="Puhler A."/>
            <person name="Martin W.F."/>
        </authorList>
    </citation>
    <scope>NUCLEOTIDE SEQUENCE [LARGE SCALE GENOMIC DNA]</scope>
    <source>
        <strain evidence="22 23">PCC 7110</strain>
    </source>
</reference>
<dbReference type="SUPFAM" id="SSF47384">
    <property type="entry name" value="Homodimeric domain of signal transducing histidine kinase"/>
    <property type="match status" value="1"/>
</dbReference>
<evidence type="ECO:0000259" key="21">
    <source>
        <dbReference type="PROSITE" id="PS50885"/>
    </source>
</evidence>
<dbReference type="PRINTS" id="PR00344">
    <property type="entry name" value="BCTRLSENSOR"/>
</dbReference>
<dbReference type="InterPro" id="IPR003660">
    <property type="entry name" value="HAMP_dom"/>
</dbReference>
<dbReference type="FunFam" id="3.30.565.10:FF:000010">
    <property type="entry name" value="Sensor histidine kinase RcsC"/>
    <property type="match status" value="1"/>
</dbReference>
<feature type="domain" description="HAMP" evidence="21">
    <location>
        <begin position="372"/>
        <end position="424"/>
    </location>
</feature>
<evidence type="ECO:0000259" key="19">
    <source>
        <dbReference type="PROSITE" id="PS50109"/>
    </source>
</evidence>
<evidence type="ECO:0000256" key="7">
    <source>
        <dbReference type="ARBA" id="ARBA00022679"/>
    </source>
</evidence>
<dbReference type="InterPro" id="IPR036097">
    <property type="entry name" value="HisK_dim/P_sf"/>
</dbReference>
<dbReference type="Gene3D" id="6.10.340.10">
    <property type="match status" value="1"/>
</dbReference>
<evidence type="ECO:0000256" key="9">
    <source>
        <dbReference type="ARBA" id="ARBA00022741"/>
    </source>
</evidence>
<evidence type="ECO:0000313" key="22">
    <source>
        <dbReference type="EMBL" id="KYC40245.1"/>
    </source>
</evidence>
<dbReference type="Pfam" id="PF02518">
    <property type="entry name" value="HATPase_c"/>
    <property type="match status" value="1"/>
</dbReference>
<keyword evidence="5" id="KW-1003">Cell membrane</keyword>
<keyword evidence="10 22" id="KW-0418">Kinase</keyword>
<dbReference type="InterPro" id="IPR036890">
    <property type="entry name" value="HATPase_C_sf"/>
</dbReference>
<evidence type="ECO:0000256" key="10">
    <source>
        <dbReference type="ARBA" id="ARBA00022777"/>
    </source>
</evidence>
<evidence type="ECO:0000256" key="14">
    <source>
        <dbReference type="ARBA" id="ARBA00023136"/>
    </source>
</evidence>